<name>A0ABX2G5D5_9BURK</name>
<evidence type="ECO:0000313" key="3">
    <source>
        <dbReference type="Proteomes" id="UP001516061"/>
    </source>
</evidence>
<feature type="region of interest" description="Disordered" evidence="1">
    <location>
        <begin position="253"/>
        <end position="275"/>
    </location>
</feature>
<sequence>MTDFSQSSSRPRLFVRAWQLRDADAGALKLFLNLLRGRMQAEWVSGEDGPVDLLVAPVAAAPPPGQEALHLPGLVRLSVAADAAEAAASPPPVLSRPLQFEDFAAFLRQIEPELISTLESRRPAPAAAPTLSLEPASASASASAPKPVATPSPVSERAPAATVEPATESPAGARVAARPPLDLAPGARVRLRRWPDPVQLQGRRGHQRLASQIASTALERDDLLALSGLPAVEVDAFLEAMHRAELLEVLPPEPAGADRADAGTPAATEAAPEPVPGSLFGLIRRRLGIGNS</sequence>
<feature type="compositionally biased region" description="Low complexity" evidence="1">
    <location>
        <begin position="126"/>
        <end position="155"/>
    </location>
</feature>
<evidence type="ECO:0000256" key="1">
    <source>
        <dbReference type="SAM" id="MobiDB-lite"/>
    </source>
</evidence>
<proteinExistence type="predicted"/>
<dbReference type="RefSeq" id="WP_173805629.1">
    <property type="nucleotide sequence ID" value="NZ_JABSNM010000009.1"/>
</dbReference>
<accession>A0ABX2G5D5</accession>
<protein>
    <submittedName>
        <fullName evidence="2">Uncharacterized protein</fullName>
    </submittedName>
</protein>
<comment type="caution">
    <text evidence="2">The sequence shown here is derived from an EMBL/GenBank/DDBJ whole genome shotgun (WGS) entry which is preliminary data.</text>
</comment>
<evidence type="ECO:0000313" key="2">
    <source>
        <dbReference type="EMBL" id="NRT56619.1"/>
    </source>
</evidence>
<dbReference type="EMBL" id="JABSNM010000009">
    <property type="protein sequence ID" value="NRT56619.1"/>
    <property type="molecule type" value="Genomic_DNA"/>
</dbReference>
<organism evidence="2 3">
    <name type="scientific">Sphaerotilus uruguayifluvii</name>
    <dbReference type="NCBI Taxonomy" id="2735897"/>
    <lineage>
        <taxon>Bacteria</taxon>
        <taxon>Pseudomonadati</taxon>
        <taxon>Pseudomonadota</taxon>
        <taxon>Betaproteobacteria</taxon>
        <taxon>Burkholderiales</taxon>
        <taxon>Sphaerotilaceae</taxon>
        <taxon>Sphaerotilus</taxon>
    </lineage>
</organism>
<keyword evidence="3" id="KW-1185">Reference proteome</keyword>
<gene>
    <name evidence="2" type="ORF">HNQ01_002362</name>
</gene>
<dbReference type="Proteomes" id="UP001516061">
    <property type="component" value="Unassembled WGS sequence"/>
</dbReference>
<reference evidence="2 3" key="1">
    <citation type="submission" date="2020-05" db="EMBL/GenBank/DDBJ databases">
        <title>Genomic Encyclopedia of Type Strains, Phase IV (KMG-V): Genome sequencing to study the core and pangenomes of soil and plant-associated prokaryotes.</title>
        <authorList>
            <person name="Whitman W."/>
        </authorList>
    </citation>
    <scope>NUCLEOTIDE SEQUENCE [LARGE SCALE GENOMIC DNA]</scope>
    <source>
        <strain evidence="2 3">C29</strain>
    </source>
</reference>
<feature type="region of interest" description="Disordered" evidence="1">
    <location>
        <begin position="126"/>
        <end position="180"/>
    </location>
</feature>
<feature type="compositionally biased region" description="Low complexity" evidence="1">
    <location>
        <begin position="262"/>
        <end position="272"/>
    </location>
</feature>